<dbReference type="SUPFAM" id="SSF54909">
    <property type="entry name" value="Dimeric alpha+beta barrel"/>
    <property type="match status" value="1"/>
</dbReference>
<dbReference type="InterPro" id="IPR025444">
    <property type="entry name" value="Monooxy_af470"/>
</dbReference>
<dbReference type="EMBL" id="JABCQN010000006">
    <property type="protein sequence ID" value="MBF0871553.1"/>
    <property type="molecule type" value="Genomic_DNA"/>
</dbReference>
<organism evidence="1 2">
    <name type="scientific">Gluconobacter japonicus</name>
    <dbReference type="NCBI Taxonomy" id="376620"/>
    <lineage>
        <taxon>Bacteria</taxon>
        <taxon>Pseudomonadati</taxon>
        <taxon>Pseudomonadota</taxon>
        <taxon>Alphaproteobacteria</taxon>
        <taxon>Acetobacterales</taxon>
        <taxon>Acetobacteraceae</taxon>
        <taxon>Gluconobacter</taxon>
    </lineage>
</organism>
<accession>A0A9Q2FMF8</accession>
<dbReference type="Pfam" id="PF13826">
    <property type="entry name" value="Monooxy_af470-like"/>
    <property type="match status" value="1"/>
</dbReference>
<proteinExistence type="predicted"/>
<dbReference type="RefSeq" id="WP_194258054.1">
    <property type="nucleotide sequence ID" value="NZ_JABCQN010000006.1"/>
</dbReference>
<dbReference type="AlphaFoldDB" id="A0A9Q2FMF8"/>
<sequence length="152" mass="17357">MQAAINRQSVDLSAYPDLVMIMLGFQVRGWRGLLAMRRIGQGLAQIRRNRPDGLLADEGLMFGLTHIGFRQYWQDMDALERFTRSEPHADWWRRMREMSAGAGFWHETYHARGGVEAVYVAMDQPVGLQHFAPGRKPVGPLMSARFRIQGGK</sequence>
<name>A0A9Q2FMF8_GLUJA</name>
<dbReference type="GeneID" id="81475413"/>
<evidence type="ECO:0000313" key="2">
    <source>
        <dbReference type="Proteomes" id="UP000661006"/>
    </source>
</evidence>
<reference evidence="1" key="1">
    <citation type="submission" date="2020-04" db="EMBL/GenBank/DDBJ databases">
        <authorList>
            <person name="Sombolestani A."/>
        </authorList>
    </citation>
    <scope>NUCLEOTIDE SEQUENCE</scope>
    <source>
        <strain evidence="1">R71697</strain>
    </source>
</reference>
<protein>
    <submittedName>
        <fullName evidence="1">DUF4188 domain-containing protein</fullName>
    </submittedName>
</protein>
<dbReference type="InterPro" id="IPR011008">
    <property type="entry name" value="Dimeric_a/b-barrel"/>
</dbReference>
<comment type="caution">
    <text evidence="1">The sequence shown here is derived from an EMBL/GenBank/DDBJ whole genome shotgun (WGS) entry which is preliminary data.</text>
</comment>
<evidence type="ECO:0000313" key="1">
    <source>
        <dbReference type="EMBL" id="MBF0871553.1"/>
    </source>
</evidence>
<reference evidence="1" key="2">
    <citation type="submission" date="2020-11" db="EMBL/GenBank/DDBJ databases">
        <title>Description of novel Gluconobacter species.</title>
        <authorList>
            <person name="Cleenwerck I."/>
            <person name="Cnockaert M."/>
            <person name="Borremans W."/>
            <person name="Wieme A.D."/>
            <person name="De Vuyst L."/>
            <person name="Vandamme P."/>
        </authorList>
    </citation>
    <scope>NUCLEOTIDE SEQUENCE</scope>
    <source>
        <strain evidence="1">R71697</strain>
    </source>
</reference>
<dbReference type="Proteomes" id="UP000661006">
    <property type="component" value="Unassembled WGS sequence"/>
</dbReference>
<gene>
    <name evidence="1" type="ORF">HKD32_11955</name>
</gene>